<name>A0A8H4YZQ1_9HYPO</name>
<reference evidence="1 2" key="1">
    <citation type="journal article" date="2020" name="BMC Genomics">
        <title>Correction to: Identification and distribution of gene clusters required for synthesis of sphingolipid metabolism inhibitors in diverse species of the filamentous fungus Fusarium.</title>
        <authorList>
            <person name="Kim H.S."/>
            <person name="Lohmar J.M."/>
            <person name="Busman M."/>
            <person name="Brown D.W."/>
            <person name="Naumann T.A."/>
            <person name="Divon H.H."/>
            <person name="Lysoe E."/>
            <person name="Uhlig S."/>
            <person name="Proctor R.H."/>
        </authorList>
    </citation>
    <scope>NUCLEOTIDE SEQUENCE [LARGE SCALE GENOMIC DNA]</scope>
    <source>
        <strain evidence="1 2">NRRL 25214</strain>
    </source>
</reference>
<dbReference type="EMBL" id="JABEVY010000303">
    <property type="protein sequence ID" value="KAF5237552.1"/>
    <property type="molecule type" value="Genomic_DNA"/>
</dbReference>
<gene>
    <name evidence="1" type="ORF">FANTH_10743</name>
</gene>
<sequence>MSLASMLLGALPSSIQLLNGDNVSKLDFRAYDAYVERQQKLFSDLSSSAVNPLDTLSLGNVADHIRRPKHRDQVISYICASSGNRDVDACQDVLNLVARLILMIEVGSLEKDSGFLHQTGPRPLPLWDEDSLGSLTGKLFPISSLQTCSGMAIAPDLSAWSLENVAGIKIEFTDNLADHLRLTNNNSQVYIFHHVAFLETQRNSIHSQSPVLPKGLAEETLRTLAVLFPQSDHWAALRSNRKKQVWLDRLCTHSSRMIDPQLAWCGTPSGESRYLSNFCFWRDRLLILKEEFDHSTPDSFSQWWYDRRNGVQWHNFWLLDRYLDISPHEACQTPGPPQAMELLSPANNQTDGFV</sequence>
<dbReference type="Proteomes" id="UP000573603">
    <property type="component" value="Unassembled WGS sequence"/>
</dbReference>
<evidence type="ECO:0000313" key="2">
    <source>
        <dbReference type="Proteomes" id="UP000573603"/>
    </source>
</evidence>
<keyword evidence="2" id="KW-1185">Reference proteome</keyword>
<evidence type="ECO:0000313" key="1">
    <source>
        <dbReference type="EMBL" id="KAF5237552.1"/>
    </source>
</evidence>
<protein>
    <submittedName>
        <fullName evidence="1">Uncharacterized protein</fullName>
    </submittedName>
</protein>
<proteinExistence type="predicted"/>
<accession>A0A8H4YZQ1</accession>
<organism evidence="1 2">
    <name type="scientific">Fusarium anthophilum</name>
    <dbReference type="NCBI Taxonomy" id="48485"/>
    <lineage>
        <taxon>Eukaryota</taxon>
        <taxon>Fungi</taxon>
        <taxon>Dikarya</taxon>
        <taxon>Ascomycota</taxon>
        <taxon>Pezizomycotina</taxon>
        <taxon>Sordariomycetes</taxon>
        <taxon>Hypocreomycetidae</taxon>
        <taxon>Hypocreales</taxon>
        <taxon>Nectriaceae</taxon>
        <taxon>Fusarium</taxon>
        <taxon>Fusarium fujikuroi species complex</taxon>
    </lineage>
</organism>
<dbReference type="AlphaFoldDB" id="A0A8H4YZQ1"/>
<comment type="caution">
    <text evidence="1">The sequence shown here is derived from an EMBL/GenBank/DDBJ whole genome shotgun (WGS) entry which is preliminary data.</text>
</comment>